<protein>
    <recommendedName>
        <fullName evidence="2">Peptidase M13 N-terminal domain-containing protein</fullName>
    </recommendedName>
</protein>
<evidence type="ECO:0000313" key="4">
    <source>
        <dbReference type="Proteomes" id="UP001321473"/>
    </source>
</evidence>
<comment type="similarity">
    <text evidence="1">Belongs to the peptidase M13 family.</text>
</comment>
<dbReference type="GO" id="GO:0004222">
    <property type="term" value="F:metalloendopeptidase activity"/>
    <property type="evidence" value="ECO:0007669"/>
    <property type="project" value="InterPro"/>
</dbReference>
<proteinExistence type="inferred from homology"/>
<dbReference type="AlphaFoldDB" id="A0AAQ4DFM3"/>
<comment type="caution">
    <text evidence="3">The sequence shown here is derived from an EMBL/GenBank/DDBJ whole genome shotgun (WGS) entry which is preliminary data.</text>
</comment>
<evidence type="ECO:0000256" key="1">
    <source>
        <dbReference type="ARBA" id="ARBA00007357"/>
    </source>
</evidence>
<dbReference type="PROSITE" id="PS51885">
    <property type="entry name" value="NEPRILYSIN"/>
    <property type="match status" value="1"/>
</dbReference>
<dbReference type="InterPro" id="IPR008753">
    <property type="entry name" value="Peptidase_M13_N"/>
</dbReference>
<organism evidence="3 4">
    <name type="scientific">Amblyomma americanum</name>
    <name type="common">Lone star tick</name>
    <dbReference type="NCBI Taxonomy" id="6943"/>
    <lineage>
        <taxon>Eukaryota</taxon>
        <taxon>Metazoa</taxon>
        <taxon>Ecdysozoa</taxon>
        <taxon>Arthropoda</taxon>
        <taxon>Chelicerata</taxon>
        <taxon>Arachnida</taxon>
        <taxon>Acari</taxon>
        <taxon>Parasitiformes</taxon>
        <taxon>Ixodida</taxon>
        <taxon>Ixodoidea</taxon>
        <taxon>Ixodidae</taxon>
        <taxon>Amblyomminae</taxon>
        <taxon>Amblyomma</taxon>
    </lineage>
</organism>
<dbReference type="EMBL" id="JARKHS020031371">
    <property type="protein sequence ID" value="KAK8761263.1"/>
    <property type="molecule type" value="Genomic_DNA"/>
</dbReference>
<sequence length="78" mass="8886">MPEIVGRLYVQHKFSREAKQEVEDLARRITAVFNERLQTAKWMDKQTRNVAENKTSFSASTAAVSKLFLRANTALDTA</sequence>
<dbReference type="GO" id="GO:0006508">
    <property type="term" value="P:proteolysis"/>
    <property type="evidence" value="ECO:0007669"/>
    <property type="project" value="InterPro"/>
</dbReference>
<evidence type="ECO:0000259" key="2">
    <source>
        <dbReference type="Pfam" id="PF05649"/>
    </source>
</evidence>
<gene>
    <name evidence="3" type="ORF">V5799_027470</name>
</gene>
<dbReference type="InterPro" id="IPR042089">
    <property type="entry name" value="Peptidase_M13_dom_2"/>
</dbReference>
<dbReference type="InterPro" id="IPR024079">
    <property type="entry name" value="MetalloPept_cat_dom_sf"/>
</dbReference>
<dbReference type="SUPFAM" id="SSF55486">
    <property type="entry name" value="Metalloproteases ('zincins'), catalytic domain"/>
    <property type="match status" value="1"/>
</dbReference>
<evidence type="ECO:0000313" key="3">
    <source>
        <dbReference type="EMBL" id="KAK8761263.1"/>
    </source>
</evidence>
<dbReference type="InterPro" id="IPR000718">
    <property type="entry name" value="Peptidase_M13"/>
</dbReference>
<dbReference type="Proteomes" id="UP001321473">
    <property type="component" value="Unassembled WGS sequence"/>
</dbReference>
<dbReference type="Pfam" id="PF05649">
    <property type="entry name" value="Peptidase_M13_N"/>
    <property type="match status" value="1"/>
</dbReference>
<dbReference type="Gene3D" id="3.40.390.10">
    <property type="entry name" value="Collagenase (Catalytic Domain)"/>
    <property type="match status" value="1"/>
</dbReference>
<name>A0AAQ4DFM3_AMBAM</name>
<reference evidence="3 4" key="1">
    <citation type="journal article" date="2023" name="Arcadia Sci">
        <title>De novo assembly of a long-read Amblyomma americanum tick genome.</title>
        <authorList>
            <person name="Chou S."/>
            <person name="Poskanzer K.E."/>
            <person name="Rollins M."/>
            <person name="Thuy-Boun P.S."/>
        </authorList>
    </citation>
    <scope>NUCLEOTIDE SEQUENCE [LARGE SCALE GENOMIC DNA]</scope>
    <source>
        <strain evidence="3">F_SG_1</strain>
        <tissue evidence="3">Salivary glands</tissue>
    </source>
</reference>
<dbReference type="Gene3D" id="1.10.1380.10">
    <property type="entry name" value="Neutral endopeptidase , domain2"/>
    <property type="match status" value="1"/>
</dbReference>
<feature type="domain" description="Peptidase M13 N-terminal" evidence="2">
    <location>
        <begin position="1"/>
        <end position="55"/>
    </location>
</feature>
<keyword evidence="4" id="KW-1185">Reference proteome</keyword>
<accession>A0AAQ4DFM3</accession>